<dbReference type="AlphaFoldDB" id="A0A4R6T0P6"/>
<proteinExistence type="predicted"/>
<reference evidence="1 2" key="1">
    <citation type="submission" date="2019-03" db="EMBL/GenBank/DDBJ databases">
        <title>Genomic Encyclopedia of Type Strains, Phase III (KMG-III): the genomes of soil and plant-associated and newly described type strains.</title>
        <authorList>
            <person name="Whitman W."/>
        </authorList>
    </citation>
    <scope>NUCLEOTIDE SEQUENCE [LARGE SCALE GENOMIC DNA]</scope>
    <source>
        <strain evidence="1 2">CECT 8446</strain>
    </source>
</reference>
<dbReference type="OrthoDB" id="840298at2"/>
<dbReference type="Pfam" id="PF16118">
    <property type="entry name" value="DUF4834"/>
    <property type="match status" value="1"/>
</dbReference>
<protein>
    <submittedName>
        <fullName evidence="1">Uncharacterized protein DUF4834</fullName>
    </submittedName>
</protein>
<evidence type="ECO:0000313" key="1">
    <source>
        <dbReference type="EMBL" id="TDQ14613.1"/>
    </source>
</evidence>
<evidence type="ECO:0000313" key="2">
    <source>
        <dbReference type="Proteomes" id="UP000294535"/>
    </source>
</evidence>
<accession>A0A4R6T0P6</accession>
<organism evidence="1 2">
    <name type="scientific">Algoriphagus boseongensis</name>
    <dbReference type="NCBI Taxonomy" id="1442587"/>
    <lineage>
        <taxon>Bacteria</taxon>
        <taxon>Pseudomonadati</taxon>
        <taxon>Bacteroidota</taxon>
        <taxon>Cytophagia</taxon>
        <taxon>Cytophagales</taxon>
        <taxon>Cyclobacteriaceae</taxon>
        <taxon>Algoriphagus</taxon>
    </lineage>
</organism>
<dbReference type="RefSeq" id="WP_133557633.1">
    <property type="nucleotide sequence ID" value="NZ_SNYF01000009.1"/>
</dbReference>
<dbReference type="InterPro" id="IPR032272">
    <property type="entry name" value="DUF4834"/>
</dbReference>
<dbReference type="Proteomes" id="UP000294535">
    <property type="component" value="Unassembled WGS sequence"/>
</dbReference>
<sequence length="84" mass="9943">MLKFLVVLLGVGWLLGQLIRYFLRSKLAQFAKQVNEAAMEQQRAQQRAQSKKDVNVDFIPREQEEKRRKDIQGGEYIDYEEVKE</sequence>
<comment type="caution">
    <text evidence="1">The sequence shown here is derived from an EMBL/GenBank/DDBJ whole genome shotgun (WGS) entry which is preliminary data.</text>
</comment>
<keyword evidence="2" id="KW-1185">Reference proteome</keyword>
<dbReference type="EMBL" id="SNYF01000009">
    <property type="protein sequence ID" value="TDQ14613.1"/>
    <property type="molecule type" value="Genomic_DNA"/>
</dbReference>
<gene>
    <name evidence="1" type="ORF">DFQ04_3201</name>
</gene>
<name>A0A4R6T0P6_9BACT</name>